<evidence type="ECO:0000313" key="4">
    <source>
        <dbReference type="Proteomes" id="UP000094761"/>
    </source>
</evidence>
<sequence length="56" mass="6063">MSSSNSGLDNAPDEIKLAVDLIYLLESNEVDPKIALEAIKIVQADLESKLENSCTN</sequence>
<dbReference type="EMBL" id="LUAX01000001">
    <property type="protein sequence ID" value="OAN00027.1"/>
    <property type="molecule type" value="Genomic_DNA"/>
</dbReference>
<dbReference type="OrthoDB" id="6197868at2"/>
<name>A0A178JF33_9VIBR</name>
<dbReference type="Proteomes" id="UP000094761">
    <property type="component" value="Unassembled WGS sequence"/>
</dbReference>
<dbReference type="NCBIfam" id="NF008266">
    <property type="entry name" value="PRK11038.1"/>
    <property type="match status" value="1"/>
</dbReference>
<dbReference type="RefSeq" id="WP_069665988.1">
    <property type="nucleotide sequence ID" value="NZ_CP053541.1"/>
</dbReference>
<reference evidence="1" key="3">
    <citation type="submission" date="2022-11" db="EMBL/GenBank/DDBJ databases">
        <title>Role of the vibriolysin VemA secreted by the emergent pathogen Vibrio europaeus in the colonization of Manila clam mucus.</title>
        <authorList>
            <person name="Martinez C."/>
            <person name="Rodriguez S."/>
            <person name="Vences A."/>
            <person name="Barja J.L."/>
            <person name="Toranzo A.E."/>
            <person name="Dubert J."/>
        </authorList>
    </citation>
    <scope>NUCLEOTIDE SEQUENCE</scope>
    <source>
        <strain evidence="1">3454</strain>
    </source>
</reference>
<protein>
    <submittedName>
        <fullName evidence="1">Pleiotropic regulatory protein RsmS</fullName>
    </submittedName>
    <submittedName>
        <fullName evidence="2">Primosomal protein</fullName>
    </submittedName>
</protein>
<dbReference type="InterPro" id="IPR019630">
    <property type="entry name" value="DUF2496_YbaM-rel"/>
</dbReference>
<accession>A0A178JF33</accession>
<dbReference type="Pfam" id="PF10689">
    <property type="entry name" value="DUF2496"/>
    <property type="match status" value="1"/>
</dbReference>
<dbReference type="Proteomes" id="UP001150001">
    <property type="component" value="Unassembled WGS sequence"/>
</dbReference>
<evidence type="ECO:0000313" key="1">
    <source>
        <dbReference type="EMBL" id="MDC5742997.1"/>
    </source>
</evidence>
<dbReference type="GeneID" id="78074564"/>
<evidence type="ECO:0000313" key="5">
    <source>
        <dbReference type="Proteomes" id="UP000501443"/>
    </source>
</evidence>
<dbReference type="EMBL" id="JAPFIT010000031">
    <property type="protein sequence ID" value="MDC5742997.1"/>
    <property type="molecule type" value="Genomic_DNA"/>
</dbReference>
<dbReference type="EMBL" id="CP053541">
    <property type="protein sequence ID" value="QJY35820.1"/>
    <property type="molecule type" value="Genomic_DNA"/>
</dbReference>
<gene>
    <name evidence="1" type="primary">rsmS</name>
    <name evidence="2" type="ORF">AZ468_02580</name>
    <name evidence="3" type="ORF">HOO69_04020</name>
    <name evidence="1" type="ORF">OPW20_23340</name>
</gene>
<proteinExistence type="predicted"/>
<dbReference type="Proteomes" id="UP000501443">
    <property type="component" value="Chromosome 1"/>
</dbReference>
<reference evidence="2 4" key="1">
    <citation type="submission" date="2016-03" db="EMBL/GenBank/DDBJ databases">
        <title>Draft genome sequence of the Vibrio tubiashii subs. europaeus.</title>
        <authorList>
            <person name="Spinard E."/>
            <person name="Dubert J."/>
            <person name="Nelson D.R."/>
            <person name="Barja J.L."/>
        </authorList>
    </citation>
    <scope>NUCLEOTIDE SEQUENCE [LARGE SCALE GENOMIC DNA]</scope>
    <source>
        <strain evidence="4">PP-638</strain>
        <strain evidence="2">PP2-638</strain>
    </source>
</reference>
<organism evidence="2 4">
    <name type="scientific">Vibrio europaeus</name>
    <dbReference type="NCBI Taxonomy" id="300876"/>
    <lineage>
        <taxon>Bacteria</taxon>
        <taxon>Pseudomonadati</taxon>
        <taxon>Pseudomonadota</taxon>
        <taxon>Gammaproteobacteria</taxon>
        <taxon>Vibrionales</taxon>
        <taxon>Vibrionaceae</taxon>
        <taxon>Vibrio</taxon>
        <taxon>Vibrio oreintalis group</taxon>
    </lineage>
</organism>
<dbReference type="AlphaFoldDB" id="A0A178JF33"/>
<evidence type="ECO:0000313" key="2">
    <source>
        <dbReference type="EMBL" id="OAN00027.1"/>
    </source>
</evidence>
<evidence type="ECO:0000313" key="3">
    <source>
        <dbReference type="EMBL" id="QJY35820.1"/>
    </source>
</evidence>
<reference evidence="3 5" key="2">
    <citation type="submission" date="2020-05" db="EMBL/GenBank/DDBJ databases">
        <title>First description outside Europe of the emergent pathogen for shellfish aquaculture Vibrio europaeus.</title>
        <authorList>
            <person name="Dubert J."/>
            <person name="Rojas R."/>
        </authorList>
    </citation>
    <scope>NUCLEOTIDE SEQUENCE [LARGE SCALE GENOMIC DNA]</scope>
    <source>
        <strain evidence="3 5">NPI-1</strain>
    </source>
</reference>
<keyword evidence="6" id="KW-1185">Reference proteome</keyword>
<evidence type="ECO:0000313" key="6">
    <source>
        <dbReference type="Proteomes" id="UP001150001"/>
    </source>
</evidence>